<organism evidence="2 3">
    <name type="scientific">Xylocopa violacea</name>
    <name type="common">Violet carpenter bee</name>
    <name type="synonym">Apis violacea</name>
    <dbReference type="NCBI Taxonomy" id="135666"/>
    <lineage>
        <taxon>Eukaryota</taxon>
        <taxon>Metazoa</taxon>
        <taxon>Ecdysozoa</taxon>
        <taxon>Arthropoda</taxon>
        <taxon>Hexapoda</taxon>
        <taxon>Insecta</taxon>
        <taxon>Pterygota</taxon>
        <taxon>Neoptera</taxon>
        <taxon>Endopterygota</taxon>
        <taxon>Hymenoptera</taxon>
        <taxon>Apocrita</taxon>
        <taxon>Aculeata</taxon>
        <taxon>Apoidea</taxon>
        <taxon>Anthophila</taxon>
        <taxon>Apidae</taxon>
        <taxon>Xylocopa</taxon>
        <taxon>Xylocopa</taxon>
    </lineage>
</organism>
<evidence type="ECO:0000313" key="2">
    <source>
        <dbReference type="EMBL" id="CAL7938596.1"/>
    </source>
</evidence>
<gene>
    <name evidence="2" type="ORF">XYLVIOL_LOCUS3377</name>
</gene>
<evidence type="ECO:0000313" key="3">
    <source>
        <dbReference type="Proteomes" id="UP001642520"/>
    </source>
</evidence>
<dbReference type="EMBL" id="CAXAJV020001289">
    <property type="protein sequence ID" value="CAL7938596.1"/>
    <property type="molecule type" value="Genomic_DNA"/>
</dbReference>
<evidence type="ECO:0000256" key="1">
    <source>
        <dbReference type="SAM" id="MobiDB-lite"/>
    </source>
</evidence>
<name>A0ABP1NGB7_XYLVO</name>
<comment type="caution">
    <text evidence="2">The sequence shown here is derived from an EMBL/GenBank/DDBJ whole genome shotgun (WGS) entry which is preliminary data.</text>
</comment>
<accession>A0ABP1NGB7</accession>
<dbReference type="Proteomes" id="UP001642520">
    <property type="component" value="Unassembled WGS sequence"/>
</dbReference>
<sequence>MRAALLYPLRLLQPRPPRLSFNHPLPRTTAHPFTWMNIDRHPTWNSPPARREASSPRATKAATLHVVARGGLHNSQGKSNRAQREVSKETRGKRRRVRAGEQLY</sequence>
<feature type="region of interest" description="Disordered" evidence="1">
    <location>
        <begin position="69"/>
        <end position="104"/>
    </location>
</feature>
<protein>
    <submittedName>
        <fullName evidence="2">Uncharacterized protein</fullName>
    </submittedName>
</protein>
<reference evidence="2 3" key="1">
    <citation type="submission" date="2024-08" db="EMBL/GenBank/DDBJ databases">
        <authorList>
            <person name="Will J Nash"/>
            <person name="Angela Man"/>
            <person name="Seanna McTaggart"/>
            <person name="Kendall Baker"/>
            <person name="Tom Barker"/>
            <person name="Leah Catchpole"/>
            <person name="Alex Durrant"/>
            <person name="Karim Gharbi"/>
            <person name="Naomi Irish"/>
            <person name="Gemy Kaithakottil"/>
            <person name="Debby Ku"/>
            <person name="Aaliyah Providence"/>
            <person name="Felix Shaw"/>
            <person name="David Swarbreck"/>
            <person name="Chris Watkins"/>
            <person name="Ann M. McCartney"/>
            <person name="Giulio Formenti"/>
            <person name="Alice Mouton"/>
            <person name="Noel Vella"/>
            <person name="Bjorn M von Reumont"/>
            <person name="Adriana Vella"/>
            <person name="Wilfried Haerty"/>
        </authorList>
    </citation>
    <scope>NUCLEOTIDE SEQUENCE [LARGE SCALE GENOMIC DNA]</scope>
</reference>
<proteinExistence type="predicted"/>
<keyword evidence="3" id="KW-1185">Reference proteome</keyword>